<accession>A0A7E5VB85</accession>
<protein>
    <submittedName>
        <fullName evidence="3">Uncharacterized protein LOC113492295</fullName>
    </submittedName>
</protein>
<dbReference type="OrthoDB" id="7489034at2759"/>
<feature type="signal peptide" evidence="1">
    <location>
        <begin position="1"/>
        <end position="21"/>
    </location>
</feature>
<dbReference type="InParanoid" id="A0A7E5VB85"/>
<keyword evidence="2" id="KW-1185">Reference proteome</keyword>
<dbReference type="GeneID" id="113492295"/>
<dbReference type="AlphaFoldDB" id="A0A7E5VB85"/>
<reference evidence="3" key="1">
    <citation type="submission" date="2025-08" db="UniProtKB">
        <authorList>
            <consortium name="RefSeq"/>
        </authorList>
    </citation>
    <scope>IDENTIFICATION</scope>
</reference>
<evidence type="ECO:0000256" key="1">
    <source>
        <dbReference type="SAM" id="SignalP"/>
    </source>
</evidence>
<gene>
    <name evidence="3" type="primary">LOC113492295</name>
</gene>
<proteinExistence type="predicted"/>
<evidence type="ECO:0000313" key="2">
    <source>
        <dbReference type="Proteomes" id="UP000322000"/>
    </source>
</evidence>
<keyword evidence="1" id="KW-0732">Signal</keyword>
<sequence>MAHFKNALIAVALCILASALAANAISEETQNVVITTNEEILAQNDSGKQFDVQTLCFAKPLHNCLDCRTRLFCWEHGGVRVRCYNPFAPYCVNGRCSHIPDRGCPKV</sequence>
<feature type="chain" id="PRO_5028901538" evidence="1">
    <location>
        <begin position="22"/>
        <end position="107"/>
    </location>
</feature>
<dbReference type="RefSeq" id="XP_026725542.1">
    <property type="nucleotide sequence ID" value="XM_026869741.1"/>
</dbReference>
<dbReference type="KEGG" id="tnl:113492295"/>
<name>A0A7E5VB85_TRINI</name>
<organism evidence="2 3">
    <name type="scientific">Trichoplusia ni</name>
    <name type="common">Cabbage looper</name>
    <dbReference type="NCBI Taxonomy" id="7111"/>
    <lineage>
        <taxon>Eukaryota</taxon>
        <taxon>Metazoa</taxon>
        <taxon>Ecdysozoa</taxon>
        <taxon>Arthropoda</taxon>
        <taxon>Hexapoda</taxon>
        <taxon>Insecta</taxon>
        <taxon>Pterygota</taxon>
        <taxon>Neoptera</taxon>
        <taxon>Endopterygota</taxon>
        <taxon>Lepidoptera</taxon>
        <taxon>Glossata</taxon>
        <taxon>Ditrysia</taxon>
        <taxon>Noctuoidea</taxon>
        <taxon>Noctuidae</taxon>
        <taxon>Plusiinae</taxon>
        <taxon>Trichoplusia</taxon>
    </lineage>
</organism>
<evidence type="ECO:0000313" key="3">
    <source>
        <dbReference type="RefSeq" id="XP_026725542.1"/>
    </source>
</evidence>
<dbReference type="Proteomes" id="UP000322000">
    <property type="component" value="Chromosome 1"/>
</dbReference>